<keyword evidence="2" id="KW-1133">Transmembrane helix</keyword>
<dbReference type="AlphaFoldDB" id="A0A835ZAN8"/>
<feature type="region of interest" description="Disordered" evidence="1">
    <location>
        <begin position="131"/>
        <end position="151"/>
    </location>
</feature>
<keyword evidence="2" id="KW-0812">Transmembrane</keyword>
<gene>
    <name evidence="4" type="ORF">JKP88DRAFT_236875</name>
</gene>
<keyword evidence="3" id="KW-0732">Signal</keyword>
<reference evidence="4" key="1">
    <citation type="submission" date="2021-02" db="EMBL/GenBank/DDBJ databases">
        <title>First Annotated Genome of the Yellow-green Alga Tribonema minus.</title>
        <authorList>
            <person name="Mahan K.M."/>
        </authorList>
    </citation>
    <scope>NUCLEOTIDE SEQUENCE</scope>
    <source>
        <strain evidence="4">UTEX B ZZ1240</strain>
    </source>
</reference>
<dbReference type="Proteomes" id="UP000664859">
    <property type="component" value="Unassembled WGS sequence"/>
</dbReference>
<keyword evidence="2" id="KW-0472">Membrane</keyword>
<evidence type="ECO:0000256" key="1">
    <source>
        <dbReference type="SAM" id="MobiDB-lite"/>
    </source>
</evidence>
<evidence type="ECO:0008006" key="6">
    <source>
        <dbReference type="Google" id="ProtNLM"/>
    </source>
</evidence>
<organism evidence="4 5">
    <name type="scientific">Tribonema minus</name>
    <dbReference type="NCBI Taxonomy" id="303371"/>
    <lineage>
        <taxon>Eukaryota</taxon>
        <taxon>Sar</taxon>
        <taxon>Stramenopiles</taxon>
        <taxon>Ochrophyta</taxon>
        <taxon>PX clade</taxon>
        <taxon>Xanthophyceae</taxon>
        <taxon>Tribonematales</taxon>
        <taxon>Tribonemataceae</taxon>
        <taxon>Tribonema</taxon>
    </lineage>
</organism>
<keyword evidence="5" id="KW-1185">Reference proteome</keyword>
<feature type="chain" id="PRO_5032641010" description="MARVEL domain-containing protein" evidence="3">
    <location>
        <begin position="18"/>
        <end position="151"/>
    </location>
</feature>
<evidence type="ECO:0000313" key="4">
    <source>
        <dbReference type="EMBL" id="KAG5185433.1"/>
    </source>
</evidence>
<proteinExistence type="predicted"/>
<feature type="signal peptide" evidence="3">
    <location>
        <begin position="1"/>
        <end position="17"/>
    </location>
</feature>
<sequence>MEGVPLLFAASLVYVIAASIQCTHHTCTGSRGYAIVVGVVSLFITTLLIVIRAIKQAAMVDKMHKFISLFLFVWWGVGAAVGTFNGPFTDVGNGYFAAWAAFLFSTQYAYSASQIVRNMLDRGANAAMGGGAAPNNTAAPGDVQVDQSSSV</sequence>
<comment type="caution">
    <text evidence="4">The sequence shown here is derived from an EMBL/GenBank/DDBJ whole genome shotgun (WGS) entry which is preliminary data.</text>
</comment>
<evidence type="ECO:0000256" key="3">
    <source>
        <dbReference type="SAM" id="SignalP"/>
    </source>
</evidence>
<protein>
    <recommendedName>
        <fullName evidence="6">MARVEL domain-containing protein</fullName>
    </recommendedName>
</protein>
<accession>A0A835ZAN8</accession>
<feature type="transmembrane region" description="Helical" evidence="2">
    <location>
        <begin position="33"/>
        <end position="54"/>
    </location>
</feature>
<dbReference type="OrthoDB" id="532514at2759"/>
<evidence type="ECO:0000256" key="2">
    <source>
        <dbReference type="SAM" id="Phobius"/>
    </source>
</evidence>
<name>A0A835ZAN8_9STRA</name>
<feature type="compositionally biased region" description="Low complexity" evidence="1">
    <location>
        <begin position="131"/>
        <end position="141"/>
    </location>
</feature>
<dbReference type="EMBL" id="JAFCMP010000133">
    <property type="protein sequence ID" value="KAG5185433.1"/>
    <property type="molecule type" value="Genomic_DNA"/>
</dbReference>
<feature type="transmembrane region" description="Helical" evidence="2">
    <location>
        <begin position="94"/>
        <end position="112"/>
    </location>
</feature>
<evidence type="ECO:0000313" key="5">
    <source>
        <dbReference type="Proteomes" id="UP000664859"/>
    </source>
</evidence>
<feature type="transmembrane region" description="Helical" evidence="2">
    <location>
        <begin position="66"/>
        <end position="88"/>
    </location>
</feature>